<gene>
    <name evidence="2" type="primary">yciF</name>
    <name evidence="2" type="ORF">YBN1229_v1_0629</name>
</gene>
<dbReference type="PANTHER" id="PTHR30565">
    <property type="entry name" value="PROTEIN YCIF"/>
    <property type="match status" value="1"/>
</dbReference>
<dbReference type="EMBL" id="LN829119">
    <property type="protein sequence ID" value="CPR16058.1"/>
    <property type="molecule type" value="Genomic_DNA"/>
</dbReference>
<proteinExistence type="predicted"/>
<keyword evidence="1" id="KW-0175">Coiled coil</keyword>
<protein>
    <submittedName>
        <fullName evidence="2">Protein YciF</fullName>
    </submittedName>
</protein>
<organism evidence="2 3">
    <name type="scientific">Candidatus Filomicrobium marinum</name>
    <dbReference type="NCBI Taxonomy" id="1608628"/>
    <lineage>
        <taxon>Bacteria</taxon>
        <taxon>Pseudomonadati</taxon>
        <taxon>Pseudomonadota</taxon>
        <taxon>Alphaproteobacteria</taxon>
        <taxon>Hyphomicrobiales</taxon>
        <taxon>Hyphomicrobiaceae</taxon>
        <taxon>Filomicrobium</taxon>
    </lineage>
</organism>
<dbReference type="InterPro" id="IPR012347">
    <property type="entry name" value="Ferritin-like"/>
</dbReference>
<dbReference type="KEGG" id="fiy:BN1229_v1_0629"/>
<reference evidence="3" key="1">
    <citation type="submission" date="2015-02" db="EMBL/GenBank/DDBJ databases">
        <authorList>
            <person name="Chooi Y.-H."/>
        </authorList>
    </citation>
    <scope>NUCLEOTIDE SEQUENCE [LARGE SCALE GENOMIC DNA]</scope>
    <source>
        <strain evidence="3">strain Y</strain>
    </source>
</reference>
<dbReference type="RefSeq" id="WP_046476519.1">
    <property type="nucleotide sequence ID" value="NZ_LN829118.1"/>
</dbReference>
<feature type="coiled-coil region" evidence="1">
    <location>
        <begin position="41"/>
        <end position="94"/>
    </location>
</feature>
<sequence length="163" mass="18208">MSVKTMEDLFVDTLKDIYYAEKQILKALPGMVKKANSAKLQDALETHRKETQGQIERLEQVFKIFDVEPRGKKCEAIEGIIAEAKEHMDEIEDSDVLDAGMIGSAQAVEHYEITRYGTLIAWAQQLGKPDAAELLEVNLEEEKNADMLLSKLARGSINKAAAE</sequence>
<dbReference type="PANTHER" id="PTHR30565:SF9">
    <property type="entry name" value="PROTEIN YCIF"/>
    <property type="match status" value="1"/>
</dbReference>
<name>A0A0D6JC59_9HYPH</name>
<accession>A0A0D6JC59</accession>
<dbReference type="Proteomes" id="UP000033187">
    <property type="component" value="Chromosome 1"/>
</dbReference>
<dbReference type="CDD" id="cd07909">
    <property type="entry name" value="YciF"/>
    <property type="match status" value="1"/>
</dbReference>
<evidence type="ECO:0000313" key="3">
    <source>
        <dbReference type="Proteomes" id="UP000033187"/>
    </source>
</evidence>
<dbReference type="Gene3D" id="1.20.1260.10">
    <property type="match status" value="1"/>
</dbReference>
<evidence type="ECO:0000313" key="2">
    <source>
        <dbReference type="EMBL" id="CPR16058.1"/>
    </source>
</evidence>
<dbReference type="InterPro" id="IPR010287">
    <property type="entry name" value="DUF892_YciF-like"/>
</dbReference>
<dbReference type="Pfam" id="PF05974">
    <property type="entry name" value="DUF892"/>
    <property type="match status" value="1"/>
</dbReference>
<dbReference type="KEGG" id="fil:BN1229_v1_0625"/>
<keyword evidence="3" id="KW-1185">Reference proteome</keyword>
<evidence type="ECO:0000256" key="1">
    <source>
        <dbReference type="SAM" id="Coils"/>
    </source>
</evidence>
<dbReference type="InterPro" id="IPR047114">
    <property type="entry name" value="YciF"/>
</dbReference>
<dbReference type="AlphaFoldDB" id="A0A0D6JC59"/>
<dbReference type="SUPFAM" id="SSF47240">
    <property type="entry name" value="Ferritin-like"/>
    <property type="match status" value="1"/>
</dbReference>
<dbReference type="InterPro" id="IPR009078">
    <property type="entry name" value="Ferritin-like_SF"/>
</dbReference>